<feature type="region of interest" description="Disordered" evidence="1">
    <location>
        <begin position="1"/>
        <end position="31"/>
    </location>
</feature>
<dbReference type="STRING" id="295069.SAMN05421856_103400"/>
<dbReference type="RefSeq" id="WP_089999606.1">
    <property type="nucleotide sequence ID" value="NZ_FOBV01000003.1"/>
</dbReference>
<dbReference type="OrthoDB" id="1332052at2"/>
<sequence>MRKESDDFSKKLEGKTAESETKEVFDDLENELEERIPKETKIEDLKAKGNPRKNVTISNIDDIGKQAAKVEFQLVDELGFSIGKIERESVTYGGVQRRLNYKIKLKKIFSKDSQAFTTLMNKGATQTYDLPMLPFEDIMYADFNITTRVTSEYSGLGELMLDDAYKFYSTSKDIESVDGLFGVWLENADLYSGYGGKSVNLIKFWEAVDAGKSYEEAAFETFTGQWSRKNGFTKIIIKYVEENITLQKL</sequence>
<dbReference type="Proteomes" id="UP000199450">
    <property type="component" value="Unassembled WGS sequence"/>
</dbReference>
<gene>
    <name evidence="2" type="ORF">SAMN05421856_103400</name>
</gene>
<keyword evidence="3" id="KW-1185">Reference proteome</keyword>
<feature type="compositionally biased region" description="Basic and acidic residues" evidence="1">
    <location>
        <begin position="1"/>
        <end position="25"/>
    </location>
</feature>
<accession>A0A1H7YL00</accession>
<protein>
    <submittedName>
        <fullName evidence="2">Uncharacterized protein</fullName>
    </submittedName>
</protein>
<evidence type="ECO:0000256" key="1">
    <source>
        <dbReference type="SAM" id="MobiDB-lite"/>
    </source>
</evidence>
<name>A0A1H7YL00_9FLAO</name>
<evidence type="ECO:0000313" key="2">
    <source>
        <dbReference type="EMBL" id="SEM46936.1"/>
    </source>
</evidence>
<evidence type="ECO:0000313" key="3">
    <source>
        <dbReference type="Proteomes" id="UP000199450"/>
    </source>
</evidence>
<dbReference type="AlphaFoldDB" id="A0A1H7YL00"/>
<proteinExistence type="predicted"/>
<organism evidence="2 3">
    <name type="scientific">Chryseobacterium taichungense</name>
    <dbReference type="NCBI Taxonomy" id="295069"/>
    <lineage>
        <taxon>Bacteria</taxon>
        <taxon>Pseudomonadati</taxon>
        <taxon>Bacteroidota</taxon>
        <taxon>Flavobacteriia</taxon>
        <taxon>Flavobacteriales</taxon>
        <taxon>Weeksellaceae</taxon>
        <taxon>Chryseobacterium group</taxon>
        <taxon>Chryseobacterium</taxon>
    </lineage>
</organism>
<dbReference type="EMBL" id="FOBV01000003">
    <property type="protein sequence ID" value="SEM46936.1"/>
    <property type="molecule type" value="Genomic_DNA"/>
</dbReference>
<reference evidence="3" key="1">
    <citation type="submission" date="2016-10" db="EMBL/GenBank/DDBJ databases">
        <authorList>
            <person name="Varghese N."/>
            <person name="Submissions S."/>
        </authorList>
    </citation>
    <scope>NUCLEOTIDE SEQUENCE [LARGE SCALE GENOMIC DNA]</scope>
    <source>
        <strain evidence="3">DSM 17453</strain>
    </source>
</reference>